<dbReference type="Gene3D" id="3.30.40.10">
    <property type="entry name" value="Zinc/RING finger domain, C3HC4 (zinc finger)"/>
    <property type="match status" value="1"/>
</dbReference>
<gene>
    <name evidence="7" type="ORF">JKF63_01063</name>
</gene>
<feature type="domain" description="RING-type" evidence="6">
    <location>
        <begin position="71"/>
        <end position="105"/>
    </location>
</feature>
<dbReference type="OrthoDB" id="1630758at2759"/>
<keyword evidence="2 4" id="KW-0863">Zinc-finger</keyword>
<evidence type="ECO:0000313" key="8">
    <source>
        <dbReference type="Proteomes" id="UP000674318"/>
    </source>
</evidence>
<dbReference type="PROSITE" id="PS50089">
    <property type="entry name" value="ZF_RING_2"/>
    <property type="match status" value="1"/>
</dbReference>
<dbReference type="GO" id="GO:0008270">
    <property type="term" value="F:zinc ion binding"/>
    <property type="evidence" value="ECO:0007669"/>
    <property type="project" value="UniProtKB-KW"/>
</dbReference>
<comment type="caution">
    <text evidence="7">The sequence shown here is derived from an EMBL/GenBank/DDBJ whole genome shotgun (WGS) entry which is preliminary data.</text>
</comment>
<dbReference type="InterPro" id="IPR013083">
    <property type="entry name" value="Znf_RING/FYVE/PHD"/>
</dbReference>
<dbReference type="InterPro" id="IPR001841">
    <property type="entry name" value="Znf_RING"/>
</dbReference>
<keyword evidence="3" id="KW-0862">Zinc</keyword>
<name>A0A836L2Z8_9TRYP</name>
<sequence length="1244" mass="132338">MSLTDFSFTQLFCALNEAAAEPQLPLPTAEATESVASTVPSSAVSSAAKPPKETATLSTHDCVLLKLSLTCAICGRLLRHQPAAIETCGHCFCYNCINVALENGCAPLTAEWPWCTLAEVVGAAQVRWAAATGEPASAKSGCTTATDPPGVSMHATGETTDEHHNLDEVQAAAAPALRAALSTTVLPSRQPRKMRKLRQVCPLCLGPAFKWMLVPLPTIADLCTALHAAYPEMEKTLGLLTAASLDNAAPITESGPALTTRDEAEGQVEGDQEGNGRLVNAPSSSITDPFAARPLLSNAEVWRGGQGSQGEKCVDDEKEQRRRRGGGPRKEITFAADIASRVPNAPAPIAINADVSLNQTSQPVADGPCTAYKVSVRANEEHSSNSAEAEEQEGSLSRSALAASLQFSADLIPSPALSPATTRVPSHQNAPHAWPRSGALNALVSTPMCREDVLGNSPADANDHSDAQQVGPGGVDAMVSPHPPTPAHHYEDTARDNARVVSGVDGFKASLPRFRTQRHPWLPNDTVQTPPCQGGVPSLIATPSMWGEETDGLAPSSTCRPILLDSIDVARRAHASPIPGCVFLWDGVQEEENLKRRGSGQSCSTTPGLASRYSYSAIRTGEISEGACSKGGAERCGCDADREQPRRAGIGTSSTRSSRTLGSALCSVHPQDIWELHTALARRHPRLPSCFAALRHGRIRWQEDVASEPYVNEPAAGSTRHTALQPPPPILCVAGHYPKQPCPSSQSRSSSLCLLATLTPAVCTALVIGVPCLDMAWVVSPTSSPWTAHAVSGWKTSTAVVDRAPLLVENGKQGSNAFQDTLNRLTAAPQTSSKSPRLAIPLPASWMATTQRALLEHLHPTTQARGAQDEFGTDVTRGSVQTYQFFLLPDGATRQLVEMLYHQWNPGELCESGQTEDTSPFAPTPHQTPSRKRGRDAVYGIGVAHDGGDWSVTDGHPQRAWRRLLLVAGGAVVELSWMLFEALVTTTTALECDDSASDADSLENSLTSHLRHLHASVDDNLWVHVDVADYCRKPSPSPQTATGSVRTNVARDTLFLLYSTAVARDVFTQLVSMTGVREQCTHISPSSHSTPASTSSGEHGAPAIRAYLQRFKTFLDRLATLVALAASPVLPGSGSSYEGAQLQHEARPSSWLLENIAQGRCCADSSAATWPIPEIHEADGDDSVAFTTTDEVQSSGEPARTPCDADFFSNVEHGAEGTSLMEEAAPPPLYRAGVYRTLLYADTP</sequence>
<evidence type="ECO:0000256" key="3">
    <source>
        <dbReference type="ARBA" id="ARBA00022833"/>
    </source>
</evidence>
<protein>
    <recommendedName>
        <fullName evidence="6">RING-type domain-containing protein</fullName>
    </recommendedName>
</protein>
<dbReference type="PROSITE" id="PS00518">
    <property type="entry name" value="ZF_RING_1"/>
    <property type="match status" value="1"/>
</dbReference>
<evidence type="ECO:0000256" key="2">
    <source>
        <dbReference type="ARBA" id="ARBA00022771"/>
    </source>
</evidence>
<dbReference type="EMBL" id="JAFJZO010000035">
    <property type="protein sequence ID" value="KAG5492485.1"/>
    <property type="molecule type" value="Genomic_DNA"/>
</dbReference>
<dbReference type="SUPFAM" id="SSF57850">
    <property type="entry name" value="RING/U-box"/>
    <property type="match status" value="1"/>
</dbReference>
<dbReference type="KEGG" id="phet:94287189"/>
<keyword evidence="8" id="KW-1185">Reference proteome</keyword>
<feature type="region of interest" description="Disordered" evidence="5">
    <location>
        <begin position="251"/>
        <end position="284"/>
    </location>
</feature>
<evidence type="ECO:0000313" key="7">
    <source>
        <dbReference type="EMBL" id="KAG5492485.1"/>
    </source>
</evidence>
<reference evidence="7 8" key="1">
    <citation type="submission" date="2021-02" db="EMBL/GenBank/DDBJ databases">
        <title>Porcisia hertigi Genome sequencing and assembly.</title>
        <authorList>
            <person name="Almutairi H."/>
            <person name="Gatherer D."/>
        </authorList>
    </citation>
    <scope>NUCLEOTIDE SEQUENCE [LARGE SCALE GENOMIC DNA]</scope>
    <source>
        <strain evidence="7 8">C119</strain>
    </source>
</reference>
<proteinExistence type="predicted"/>
<evidence type="ECO:0000259" key="6">
    <source>
        <dbReference type="PROSITE" id="PS50089"/>
    </source>
</evidence>
<evidence type="ECO:0000256" key="4">
    <source>
        <dbReference type="PROSITE-ProRule" id="PRU00175"/>
    </source>
</evidence>
<dbReference type="Proteomes" id="UP000674318">
    <property type="component" value="Chromosome 35"/>
</dbReference>
<organism evidence="7 8">
    <name type="scientific">Porcisia hertigi</name>
    <dbReference type="NCBI Taxonomy" id="2761500"/>
    <lineage>
        <taxon>Eukaryota</taxon>
        <taxon>Discoba</taxon>
        <taxon>Euglenozoa</taxon>
        <taxon>Kinetoplastea</taxon>
        <taxon>Metakinetoplastina</taxon>
        <taxon>Trypanosomatida</taxon>
        <taxon>Trypanosomatidae</taxon>
        <taxon>Leishmaniinae</taxon>
        <taxon>Porcisia</taxon>
    </lineage>
</organism>
<dbReference type="GeneID" id="94287189"/>
<feature type="region of interest" description="Disordered" evidence="5">
    <location>
        <begin position="912"/>
        <end position="934"/>
    </location>
</feature>
<evidence type="ECO:0000256" key="5">
    <source>
        <dbReference type="SAM" id="MobiDB-lite"/>
    </source>
</evidence>
<dbReference type="AlphaFoldDB" id="A0A836L2Z8"/>
<dbReference type="SMART" id="SM00184">
    <property type="entry name" value="RING"/>
    <property type="match status" value="1"/>
</dbReference>
<feature type="region of interest" description="Disordered" evidence="5">
    <location>
        <begin position="302"/>
        <end position="329"/>
    </location>
</feature>
<dbReference type="InterPro" id="IPR017907">
    <property type="entry name" value="Znf_RING_CS"/>
</dbReference>
<keyword evidence="1" id="KW-0479">Metal-binding</keyword>
<dbReference type="RefSeq" id="XP_067753269.1">
    <property type="nucleotide sequence ID" value="XM_067897112.1"/>
</dbReference>
<evidence type="ECO:0000256" key="1">
    <source>
        <dbReference type="ARBA" id="ARBA00022723"/>
    </source>
</evidence>
<accession>A0A836L2Z8</accession>